<organism evidence="11 12">
    <name type="scientific">Pseudobutyrivibrio ruminis</name>
    <dbReference type="NCBI Taxonomy" id="46206"/>
    <lineage>
        <taxon>Bacteria</taxon>
        <taxon>Bacillati</taxon>
        <taxon>Bacillota</taxon>
        <taxon>Clostridia</taxon>
        <taxon>Lachnospirales</taxon>
        <taxon>Lachnospiraceae</taxon>
        <taxon>Pseudobutyrivibrio</taxon>
    </lineage>
</organism>
<evidence type="ECO:0000256" key="4">
    <source>
        <dbReference type="ARBA" id="ARBA00022475"/>
    </source>
</evidence>
<dbReference type="PANTHER" id="PTHR30413:SF8">
    <property type="entry name" value="TRANSPORT PERMEASE PROTEIN"/>
    <property type="match status" value="1"/>
</dbReference>
<dbReference type="GO" id="GO:0140359">
    <property type="term" value="F:ABC-type transporter activity"/>
    <property type="evidence" value="ECO:0007669"/>
    <property type="project" value="InterPro"/>
</dbReference>
<keyword evidence="7 9" id="KW-1133">Transmembrane helix</keyword>
<evidence type="ECO:0000256" key="1">
    <source>
        <dbReference type="ARBA" id="ARBA00004429"/>
    </source>
</evidence>
<accession>A0A1H7H651</accession>
<dbReference type="RefSeq" id="WP_083380623.1">
    <property type="nucleotide sequence ID" value="NZ_FNZX01000005.1"/>
</dbReference>
<gene>
    <name evidence="11" type="ORF">SAMN02910377_00937</name>
</gene>
<dbReference type="Pfam" id="PF01061">
    <property type="entry name" value="ABC2_membrane"/>
    <property type="match status" value="1"/>
</dbReference>
<evidence type="ECO:0000256" key="3">
    <source>
        <dbReference type="ARBA" id="ARBA00022448"/>
    </source>
</evidence>
<feature type="transmembrane region" description="Helical" evidence="9">
    <location>
        <begin position="48"/>
        <end position="71"/>
    </location>
</feature>
<feature type="domain" description="ABC transmembrane type-2" evidence="10">
    <location>
        <begin position="49"/>
        <end position="274"/>
    </location>
</feature>
<feature type="transmembrane region" description="Helical" evidence="9">
    <location>
        <begin position="237"/>
        <end position="268"/>
    </location>
</feature>
<dbReference type="InterPro" id="IPR013525">
    <property type="entry name" value="ABC2_TM"/>
</dbReference>
<keyword evidence="3 9" id="KW-0813">Transport</keyword>
<comment type="caution">
    <text evidence="9">Lacks conserved residue(s) required for the propagation of feature annotation.</text>
</comment>
<comment type="similarity">
    <text evidence="2 9">Belongs to the ABC-2 integral membrane protein family.</text>
</comment>
<keyword evidence="8 9" id="KW-0472">Membrane</keyword>
<dbReference type="PROSITE" id="PS51012">
    <property type="entry name" value="ABC_TM2"/>
    <property type="match status" value="1"/>
</dbReference>
<evidence type="ECO:0000259" key="10">
    <source>
        <dbReference type="PROSITE" id="PS51012"/>
    </source>
</evidence>
<keyword evidence="5" id="KW-0997">Cell inner membrane</keyword>
<keyword evidence="4 9" id="KW-1003">Cell membrane</keyword>
<dbReference type="AlphaFoldDB" id="A0A1H7H651"/>
<evidence type="ECO:0000313" key="12">
    <source>
        <dbReference type="Proteomes" id="UP000182321"/>
    </source>
</evidence>
<proteinExistence type="inferred from homology"/>
<evidence type="ECO:0000313" key="11">
    <source>
        <dbReference type="EMBL" id="SEK45761.1"/>
    </source>
</evidence>
<evidence type="ECO:0000256" key="9">
    <source>
        <dbReference type="RuleBase" id="RU361157"/>
    </source>
</evidence>
<dbReference type="PANTHER" id="PTHR30413">
    <property type="entry name" value="INNER MEMBRANE TRANSPORT PERMEASE"/>
    <property type="match status" value="1"/>
</dbReference>
<feature type="transmembrane region" description="Helical" evidence="9">
    <location>
        <begin position="122"/>
        <end position="152"/>
    </location>
</feature>
<dbReference type="InterPro" id="IPR047817">
    <property type="entry name" value="ABC2_TM_bact-type"/>
</dbReference>
<evidence type="ECO:0000256" key="2">
    <source>
        <dbReference type="ARBA" id="ARBA00007783"/>
    </source>
</evidence>
<dbReference type="EMBL" id="FNZX01000005">
    <property type="protein sequence ID" value="SEK45761.1"/>
    <property type="molecule type" value="Genomic_DNA"/>
</dbReference>
<evidence type="ECO:0000256" key="7">
    <source>
        <dbReference type="ARBA" id="ARBA00022989"/>
    </source>
</evidence>
<keyword evidence="12" id="KW-1185">Reference proteome</keyword>
<reference evidence="12" key="1">
    <citation type="submission" date="2016-10" db="EMBL/GenBank/DDBJ databases">
        <authorList>
            <person name="Varghese N."/>
        </authorList>
    </citation>
    <scope>NUCLEOTIDE SEQUENCE [LARGE SCALE GENOMIC DNA]</scope>
    <source>
        <strain evidence="12">ACV-9</strain>
    </source>
</reference>
<evidence type="ECO:0000256" key="8">
    <source>
        <dbReference type="ARBA" id="ARBA00023136"/>
    </source>
</evidence>
<dbReference type="Proteomes" id="UP000182321">
    <property type="component" value="Unassembled WGS sequence"/>
</dbReference>
<feature type="transmembrane region" description="Helical" evidence="9">
    <location>
        <begin position="164"/>
        <end position="187"/>
    </location>
</feature>
<feature type="transmembrane region" description="Helical" evidence="9">
    <location>
        <begin position="194"/>
        <end position="217"/>
    </location>
</feature>
<dbReference type="GO" id="GO:0015920">
    <property type="term" value="P:lipopolysaccharide transport"/>
    <property type="evidence" value="ECO:0007669"/>
    <property type="project" value="TreeGrafter"/>
</dbReference>
<comment type="subcellular location">
    <subcellularLocation>
        <location evidence="1">Cell inner membrane</location>
        <topology evidence="1">Multi-pass membrane protein</topology>
    </subcellularLocation>
    <subcellularLocation>
        <location evidence="9">Cell membrane</location>
        <topology evidence="9">Multi-pass membrane protein</topology>
    </subcellularLocation>
</comment>
<name>A0A1H7H651_9FIRM</name>
<evidence type="ECO:0000256" key="5">
    <source>
        <dbReference type="ARBA" id="ARBA00022519"/>
    </source>
</evidence>
<evidence type="ECO:0000256" key="6">
    <source>
        <dbReference type="ARBA" id="ARBA00022692"/>
    </source>
</evidence>
<keyword evidence="6 9" id="KW-0812">Transmembrane</keyword>
<sequence length="282" mass="31918">MERELKFENIIKSDSYSISEEIRKLLKYIDLILLFTKRNIILRYKQTIIGPCWIILTPFITSIVYAVIFGGVAGIGTDGVPQLLFYMISNSVWTVFSSILTETSNTFVNNVALYGKVYFPRLCLPISTMLTSFINFAINIFLFAGVYVYYLIKGTNLAPNWQIIIMPIIIIEVGLMALGVGIIISSLTTRYRDLAIVVTFGVQLWMYLSPVVYPVSMTTGFAKRFIMINPMTMPMEIIRYSMFGIGSINYISAIWSVAFTVIVIIIGLKLFGKIEKTFVDTV</sequence>
<dbReference type="GO" id="GO:0005886">
    <property type="term" value="C:plasma membrane"/>
    <property type="evidence" value="ECO:0007669"/>
    <property type="project" value="UniProtKB-SubCell"/>
</dbReference>
<protein>
    <recommendedName>
        <fullName evidence="9">Transport permease protein</fullName>
    </recommendedName>
</protein>